<dbReference type="PANTHER" id="PTHR30055:SF151">
    <property type="entry name" value="TRANSCRIPTIONAL REGULATORY PROTEIN"/>
    <property type="match status" value="1"/>
</dbReference>
<dbReference type="InterPro" id="IPR036271">
    <property type="entry name" value="Tet_transcr_reg_TetR-rel_C_sf"/>
</dbReference>
<dbReference type="RefSeq" id="WP_243871330.1">
    <property type="nucleotide sequence ID" value="NZ_JAANOU010000001.1"/>
</dbReference>
<dbReference type="InterPro" id="IPR009057">
    <property type="entry name" value="Homeodomain-like_sf"/>
</dbReference>
<sequence length="214" mass="23768">MSPRPGKPRRSKGITEDAIITAAVELTRDKGLDDWSMRDLAKVLGVYPAVIHHHMGNRATVATAVVDRVLAEYQQLPEEDLPWQDWWRGFLTNLRAVFVQFPGTARHVATHGPSRAFADSIVDCAMRTLLAAGFERDEAAMVCRILVSQACLFTTLQDDQRRASKATDHRADAGVTDRPTSPEENPGYFRALFDYAIDRMLDGVEARRTATSGA</sequence>
<feature type="domain" description="HTH tetR-type" evidence="6">
    <location>
        <begin position="13"/>
        <end position="73"/>
    </location>
</feature>
<dbReference type="Pfam" id="PF00440">
    <property type="entry name" value="TetR_N"/>
    <property type="match status" value="1"/>
</dbReference>
<dbReference type="SUPFAM" id="SSF48498">
    <property type="entry name" value="Tetracyclin repressor-like, C-terminal domain"/>
    <property type="match status" value="1"/>
</dbReference>
<dbReference type="Proteomes" id="UP000754495">
    <property type="component" value="Unassembled WGS sequence"/>
</dbReference>
<dbReference type="SUPFAM" id="SSF46689">
    <property type="entry name" value="Homeodomain-like"/>
    <property type="match status" value="1"/>
</dbReference>
<keyword evidence="1" id="KW-0805">Transcription regulation</keyword>
<evidence type="ECO:0000256" key="1">
    <source>
        <dbReference type="ARBA" id="ARBA00023015"/>
    </source>
</evidence>
<proteinExistence type="predicted"/>
<keyword evidence="8" id="KW-1185">Reference proteome</keyword>
<evidence type="ECO:0000313" key="7">
    <source>
        <dbReference type="EMBL" id="NIH82179.1"/>
    </source>
</evidence>
<evidence type="ECO:0000256" key="3">
    <source>
        <dbReference type="ARBA" id="ARBA00023163"/>
    </source>
</evidence>
<evidence type="ECO:0000256" key="4">
    <source>
        <dbReference type="PROSITE-ProRule" id="PRU00335"/>
    </source>
</evidence>
<evidence type="ECO:0000313" key="8">
    <source>
        <dbReference type="Proteomes" id="UP000754495"/>
    </source>
</evidence>
<keyword evidence="2 4" id="KW-0238">DNA-binding</keyword>
<evidence type="ECO:0000256" key="5">
    <source>
        <dbReference type="SAM" id="MobiDB-lite"/>
    </source>
</evidence>
<comment type="caution">
    <text evidence="7">The sequence shown here is derived from an EMBL/GenBank/DDBJ whole genome shotgun (WGS) entry which is preliminary data.</text>
</comment>
<protein>
    <submittedName>
        <fullName evidence="7">AcrR family transcriptional regulator</fullName>
    </submittedName>
</protein>
<reference evidence="7 8" key="1">
    <citation type="submission" date="2020-03" db="EMBL/GenBank/DDBJ databases">
        <title>Sequencing the genomes of 1000 actinobacteria strains.</title>
        <authorList>
            <person name="Klenk H.-P."/>
        </authorList>
    </citation>
    <scope>NUCLEOTIDE SEQUENCE [LARGE SCALE GENOMIC DNA]</scope>
    <source>
        <strain evidence="7 8">DSM 45668</strain>
    </source>
</reference>
<dbReference type="InterPro" id="IPR001647">
    <property type="entry name" value="HTH_TetR"/>
</dbReference>
<dbReference type="PROSITE" id="PS50977">
    <property type="entry name" value="HTH_TETR_2"/>
    <property type="match status" value="1"/>
</dbReference>
<dbReference type="EMBL" id="JAANOU010000001">
    <property type="protein sequence ID" value="NIH82179.1"/>
    <property type="molecule type" value="Genomic_DNA"/>
</dbReference>
<feature type="DNA-binding region" description="H-T-H motif" evidence="4">
    <location>
        <begin position="36"/>
        <end position="55"/>
    </location>
</feature>
<name>A0ABX0T0N1_9PSEU</name>
<evidence type="ECO:0000256" key="2">
    <source>
        <dbReference type="ARBA" id="ARBA00023125"/>
    </source>
</evidence>
<dbReference type="PANTHER" id="PTHR30055">
    <property type="entry name" value="HTH-TYPE TRANSCRIPTIONAL REGULATOR RUTR"/>
    <property type="match status" value="1"/>
</dbReference>
<evidence type="ECO:0000259" key="6">
    <source>
        <dbReference type="PROSITE" id="PS50977"/>
    </source>
</evidence>
<feature type="region of interest" description="Disordered" evidence="5">
    <location>
        <begin position="163"/>
        <end position="185"/>
    </location>
</feature>
<dbReference type="Gene3D" id="1.10.357.10">
    <property type="entry name" value="Tetracycline Repressor, domain 2"/>
    <property type="match status" value="1"/>
</dbReference>
<accession>A0ABX0T0N1</accession>
<organism evidence="7 8">
    <name type="scientific">Amycolatopsis viridis</name>
    <dbReference type="NCBI Taxonomy" id="185678"/>
    <lineage>
        <taxon>Bacteria</taxon>
        <taxon>Bacillati</taxon>
        <taxon>Actinomycetota</taxon>
        <taxon>Actinomycetes</taxon>
        <taxon>Pseudonocardiales</taxon>
        <taxon>Pseudonocardiaceae</taxon>
        <taxon>Amycolatopsis</taxon>
    </lineage>
</organism>
<dbReference type="InterPro" id="IPR050109">
    <property type="entry name" value="HTH-type_TetR-like_transc_reg"/>
</dbReference>
<gene>
    <name evidence="7" type="ORF">FHX46_004709</name>
</gene>
<feature type="compositionally biased region" description="Basic and acidic residues" evidence="5">
    <location>
        <begin position="163"/>
        <end position="172"/>
    </location>
</feature>
<keyword evidence="3" id="KW-0804">Transcription</keyword>